<feature type="DNA-binding region" description="Homeobox" evidence="7">
    <location>
        <begin position="15"/>
        <end position="74"/>
    </location>
</feature>
<dbReference type="CDD" id="cd00086">
    <property type="entry name" value="homeodomain"/>
    <property type="match status" value="1"/>
</dbReference>
<protein>
    <submittedName>
        <fullName evidence="11">Caudal</fullName>
    </submittedName>
</protein>
<evidence type="ECO:0000256" key="8">
    <source>
        <dbReference type="RuleBase" id="RU000682"/>
    </source>
</evidence>
<dbReference type="PROSITE" id="PS00027">
    <property type="entry name" value="HOMEOBOX_1"/>
    <property type="match status" value="1"/>
</dbReference>
<dbReference type="GO" id="GO:0030154">
    <property type="term" value="P:cell differentiation"/>
    <property type="evidence" value="ECO:0007669"/>
    <property type="project" value="TreeGrafter"/>
</dbReference>
<keyword evidence="5 7" id="KW-0371">Homeobox</keyword>
<evidence type="ECO:0000256" key="2">
    <source>
        <dbReference type="ARBA" id="ARBA00010341"/>
    </source>
</evidence>
<feature type="compositionally biased region" description="Acidic residues" evidence="9">
    <location>
        <begin position="138"/>
        <end position="147"/>
    </location>
</feature>
<dbReference type="GO" id="GO:0009887">
    <property type="term" value="P:animal organ morphogenesis"/>
    <property type="evidence" value="ECO:0007669"/>
    <property type="project" value="TreeGrafter"/>
</dbReference>
<proteinExistence type="evidence at transcript level"/>
<feature type="compositionally biased region" description="Polar residues" evidence="9">
    <location>
        <begin position="178"/>
        <end position="189"/>
    </location>
</feature>
<dbReference type="SMART" id="SM00389">
    <property type="entry name" value="HOX"/>
    <property type="match status" value="1"/>
</dbReference>
<sequence length="287" mass="32385">SEDRTREIARRTRTKDKYRVVYSDHQRIELEKEYLQSPYITIKRKAELAQTLDLSERQVKIWFQNRRAKERKQFKKDSSASDSGKDADRDDAGAPTRASDESSSPSPSGDAGLTTTSTSTPMMTTTTTATMMMTMNKDEDDEEDFEDGVGPPDSKMPRSNAAVDAAFGTPSSSSSSSMASLKTDSNQQPHLHPVDGQFGVKSLYPQNDPLQHLQQTSSSLTPQQQLRLPSGANYSTQQQHYHHQHHQSLYNSSSHPQQQFSTFDYNQAGFHQHSFYSPPQYHHPQQP</sequence>
<dbReference type="Pfam" id="PF00046">
    <property type="entry name" value="Homeodomain"/>
    <property type="match status" value="1"/>
</dbReference>
<dbReference type="Gene3D" id="1.10.10.60">
    <property type="entry name" value="Homeodomain-like"/>
    <property type="match status" value="1"/>
</dbReference>
<dbReference type="SUPFAM" id="SSF46689">
    <property type="entry name" value="Homeodomain-like"/>
    <property type="match status" value="1"/>
</dbReference>
<evidence type="ECO:0000256" key="4">
    <source>
        <dbReference type="ARBA" id="ARBA00023125"/>
    </source>
</evidence>
<evidence type="ECO:0000256" key="7">
    <source>
        <dbReference type="PROSITE-ProRule" id="PRU00108"/>
    </source>
</evidence>
<dbReference type="PANTHER" id="PTHR24332">
    <property type="entry name" value="HOMEOBOX PROTEIN CDX"/>
    <property type="match status" value="1"/>
</dbReference>
<dbReference type="InterPro" id="IPR000047">
    <property type="entry name" value="HTH_motif"/>
</dbReference>
<reference evidence="11" key="1">
    <citation type="journal article" date="2007" name="Integr. Comp. Biol.">
        <title>The Hox gene complement of a pelagic chaetognath, Flaccisagitta enflata.</title>
        <authorList>
            <person name="Matus D.Q."/>
            <person name="Halanych K.M."/>
            <person name="Martindale M.Q."/>
        </authorList>
    </citation>
    <scope>NUCLEOTIDE SEQUENCE</scope>
</reference>
<comment type="subcellular location">
    <subcellularLocation>
        <location evidence="1 7 8">Nucleus</location>
    </subcellularLocation>
</comment>
<feature type="compositionally biased region" description="Basic and acidic residues" evidence="9">
    <location>
        <begin position="75"/>
        <end position="92"/>
    </location>
</feature>
<keyword evidence="4 7" id="KW-0238">DNA-binding</keyword>
<dbReference type="AlphaFoldDB" id="B1NI85"/>
<dbReference type="GO" id="GO:0000977">
    <property type="term" value="F:RNA polymerase II transcription regulatory region sequence-specific DNA binding"/>
    <property type="evidence" value="ECO:0007669"/>
    <property type="project" value="TreeGrafter"/>
</dbReference>
<dbReference type="GO" id="GO:0005634">
    <property type="term" value="C:nucleus"/>
    <property type="evidence" value="ECO:0007669"/>
    <property type="project" value="UniProtKB-SubCell"/>
</dbReference>
<evidence type="ECO:0000256" key="6">
    <source>
        <dbReference type="ARBA" id="ARBA00023242"/>
    </source>
</evidence>
<feature type="domain" description="Homeobox" evidence="10">
    <location>
        <begin position="13"/>
        <end position="73"/>
    </location>
</feature>
<dbReference type="InterPro" id="IPR047152">
    <property type="entry name" value="Caudal_homeobox"/>
</dbReference>
<feature type="compositionally biased region" description="Low complexity" evidence="9">
    <location>
        <begin position="209"/>
        <end position="239"/>
    </location>
</feature>
<keyword evidence="6 7" id="KW-0539">Nucleus</keyword>
<evidence type="ECO:0000259" key="10">
    <source>
        <dbReference type="PROSITE" id="PS50071"/>
    </source>
</evidence>
<feature type="compositionally biased region" description="Low complexity" evidence="9">
    <location>
        <begin position="101"/>
        <end position="135"/>
    </location>
</feature>
<dbReference type="EMBL" id="EF490811">
    <property type="protein sequence ID" value="ABS18808.1"/>
    <property type="molecule type" value="mRNA"/>
</dbReference>
<comment type="similarity">
    <text evidence="2">Belongs to the Caudal homeobox family.</text>
</comment>
<dbReference type="PRINTS" id="PR00024">
    <property type="entry name" value="HOMEOBOX"/>
</dbReference>
<evidence type="ECO:0000256" key="3">
    <source>
        <dbReference type="ARBA" id="ARBA00022473"/>
    </source>
</evidence>
<feature type="non-terminal residue" evidence="11">
    <location>
        <position position="1"/>
    </location>
</feature>
<dbReference type="PROSITE" id="PS50071">
    <property type="entry name" value="HOMEOBOX_2"/>
    <property type="match status" value="1"/>
</dbReference>
<dbReference type="InterPro" id="IPR017970">
    <property type="entry name" value="Homeobox_CS"/>
</dbReference>
<feature type="compositionally biased region" description="Polar residues" evidence="9">
    <location>
        <begin position="256"/>
        <end position="265"/>
    </location>
</feature>
<evidence type="ECO:0000256" key="5">
    <source>
        <dbReference type="ARBA" id="ARBA00023155"/>
    </source>
</evidence>
<name>B1NI85_9BILA</name>
<dbReference type="GO" id="GO:0000981">
    <property type="term" value="F:DNA-binding transcription factor activity, RNA polymerase II-specific"/>
    <property type="evidence" value="ECO:0007669"/>
    <property type="project" value="InterPro"/>
</dbReference>
<dbReference type="InterPro" id="IPR020479">
    <property type="entry name" value="HD_metazoa"/>
</dbReference>
<evidence type="ECO:0000313" key="11">
    <source>
        <dbReference type="EMBL" id="ABS18808.1"/>
    </source>
</evidence>
<feature type="non-terminal residue" evidence="11">
    <location>
        <position position="287"/>
    </location>
</feature>
<accession>B1NI85</accession>
<dbReference type="InterPro" id="IPR009057">
    <property type="entry name" value="Homeodomain-like_sf"/>
</dbReference>
<keyword evidence="3" id="KW-0217">Developmental protein</keyword>
<feature type="region of interest" description="Disordered" evidence="9">
    <location>
        <begin position="59"/>
        <end position="265"/>
    </location>
</feature>
<dbReference type="InterPro" id="IPR001356">
    <property type="entry name" value="HD"/>
</dbReference>
<evidence type="ECO:0000256" key="1">
    <source>
        <dbReference type="ARBA" id="ARBA00004123"/>
    </source>
</evidence>
<organism evidence="11">
    <name type="scientific">Flaccisagitta enflata</name>
    <dbReference type="NCBI Taxonomy" id="366393"/>
    <lineage>
        <taxon>Eukaryota</taxon>
        <taxon>Metazoa</taxon>
        <taxon>Spiralia</taxon>
        <taxon>Gnathifera</taxon>
        <taxon>Chaetognatha</taxon>
        <taxon>Sagittoidea</taxon>
        <taxon>Aphragmophora</taxon>
        <taxon>Ctenodontina</taxon>
        <taxon>Sagittidae</taxon>
        <taxon>Flaccisagitta</taxon>
    </lineage>
</organism>
<evidence type="ECO:0000256" key="9">
    <source>
        <dbReference type="SAM" id="MobiDB-lite"/>
    </source>
</evidence>
<dbReference type="PRINTS" id="PR00031">
    <property type="entry name" value="HTHREPRESSR"/>
</dbReference>
<dbReference type="FunFam" id="1.10.10.60:FF:000574">
    <property type="entry name" value="Homeobox protein CHOX-CAD2"/>
    <property type="match status" value="1"/>
</dbReference>
<dbReference type="PANTHER" id="PTHR24332:SF9">
    <property type="entry name" value="HOMEOTIC PROTEIN CAUDAL"/>
    <property type="match status" value="1"/>
</dbReference>
<dbReference type="GO" id="GO:0009948">
    <property type="term" value="P:anterior/posterior axis specification"/>
    <property type="evidence" value="ECO:0007669"/>
    <property type="project" value="TreeGrafter"/>
</dbReference>